<keyword evidence="2" id="KW-1185">Reference proteome</keyword>
<name>A0A8T3BRS3_DENNO</name>
<dbReference type="AlphaFoldDB" id="A0A8T3BRS3"/>
<dbReference type="Proteomes" id="UP000829196">
    <property type="component" value="Unassembled WGS sequence"/>
</dbReference>
<organism evidence="1 2">
    <name type="scientific">Dendrobium nobile</name>
    <name type="common">Orchid</name>
    <dbReference type="NCBI Taxonomy" id="94219"/>
    <lineage>
        <taxon>Eukaryota</taxon>
        <taxon>Viridiplantae</taxon>
        <taxon>Streptophyta</taxon>
        <taxon>Embryophyta</taxon>
        <taxon>Tracheophyta</taxon>
        <taxon>Spermatophyta</taxon>
        <taxon>Magnoliopsida</taxon>
        <taxon>Liliopsida</taxon>
        <taxon>Asparagales</taxon>
        <taxon>Orchidaceae</taxon>
        <taxon>Epidendroideae</taxon>
        <taxon>Malaxideae</taxon>
        <taxon>Dendrobiinae</taxon>
        <taxon>Dendrobium</taxon>
    </lineage>
</organism>
<protein>
    <submittedName>
        <fullName evidence="1">Uncharacterized protein</fullName>
    </submittedName>
</protein>
<dbReference type="OrthoDB" id="2789670at2759"/>
<dbReference type="EMBL" id="JAGYWB010000007">
    <property type="protein sequence ID" value="KAI0516440.1"/>
    <property type="molecule type" value="Genomic_DNA"/>
</dbReference>
<proteinExistence type="predicted"/>
<comment type="caution">
    <text evidence="1">The sequence shown here is derived from an EMBL/GenBank/DDBJ whole genome shotgun (WGS) entry which is preliminary data.</text>
</comment>
<accession>A0A8T3BRS3</accession>
<reference evidence="1" key="1">
    <citation type="journal article" date="2022" name="Front. Genet.">
        <title>Chromosome-Scale Assembly of the Dendrobium nobile Genome Provides Insights Into the Molecular Mechanism of the Biosynthesis of the Medicinal Active Ingredient of Dendrobium.</title>
        <authorList>
            <person name="Xu Q."/>
            <person name="Niu S.-C."/>
            <person name="Li K.-L."/>
            <person name="Zheng P.-J."/>
            <person name="Zhang X.-J."/>
            <person name="Jia Y."/>
            <person name="Liu Y."/>
            <person name="Niu Y.-X."/>
            <person name="Yu L.-H."/>
            <person name="Chen D.-F."/>
            <person name="Zhang G.-Q."/>
        </authorList>
    </citation>
    <scope>NUCLEOTIDE SEQUENCE</scope>
    <source>
        <tissue evidence="1">Leaf</tissue>
    </source>
</reference>
<gene>
    <name evidence="1" type="ORF">KFK09_009115</name>
</gene>
<evidence type="ECO:0000313" key="2">
    <source>
        <dbReference type="Proteomes" id="UP000829196"/>
    </source>
</evidence>
<sequence length="69" mass="7292">MLCAAITDLSSSNSSSNNLSEMVFALSYNVLCRVVFGDKLGGGAGVYQGRRSWFHGTMPETNDGKKTGG</sequence>
<evidence type="ECO:0000313" key="1">
    <source>
        <dbReference type="EMBL" id="KAI0516440.1"/>
    </source>
</evidence>